<evidence type="ECO:0000256" key="10">
    <source>
        <dbReference type="HAMAP-Rule" id="MF_00237"/>
    </source>
</evidence>
<comment type="similarity">
    <text evidence="10">Belongs to the TatB family.</text>
</comment>
<evidence type="ECO:0000256" key="2">
    <source>
        <dbReference type="ARBA" id="ARBA00022448"/>
    </source>
</evidence>
<dbReference type="AlphaFoldDB" id="A0A2T5I5L9"/>
<evidence type="ECO:0000256" key="8">
    <source>
        <dbReference type="ARBA" id="ARBA00023010"/>
    </source>
</evidence>
<dbReference type="GO" id="GO:0043953">
    <property type="term" value="P:protein transport by the Tat complex"/>
    <property type="evidence" value="ECO:0007669"/>
    <property type="project" value="UniProtKB-UniRule"/>
</dbReference>
<evidence type="ECO:0000313" key="13">
    <source>
        <dbReference type="Proteomes" id="UP000244152"/>
    </source>
</evidence>
<evidence type="ECO:0000256" key="1">
    <source>
        <dbReference type="ARBA" id="ARBA00004167"/>
    </source>
</evidence>
<sequence>MFDISFSEILVIAAVALIVIGPERLPKVARTLGHLFGRAQRYVNDVKSDIQREIELDELKKWKASVEETGRSIENSVHTELDKFRETVEAGAEASAMPPPATAPSVAEPSTPPQNSPPTPVEPAPPLAQSTANSNARGTDGNRERETAE</sequence>
<keyword evidence="4" id="KW-0997">Cell inner membrane</keyword>
<name>A0A2T5I5L9_9PROT</name>
<dbReference type="Proteomes" id="UP000244152">
    <property type="component" value="Unassembled WGS sequence"/>
</dbReference>
<comment type="subcellular location">
    <subcellularLocation>
        <location evidence="10">Cell membrane</location>
        <topology evidence="10">Single-pass membrane protein</topology>
    </subcellularLocation>
    <subcellularLocation>
        <location evidence="1">Membrane</location>
        <topology evidence="1">Single-pass membrane protein</topology>
    </subcellularLocation>
</comment>
<comment type="function">
    <text evidence="10">Part of the twin-arginine translocation (Tat) system that transports large folded proteins containing a characteristic twin-arginine motif in their signal peptide across membranes. Together with TatC, TatB is part of a receptor directly interacting with Tat signal peptides. TatB may form an oligomeric binding site that transiently accommodates folded Tat precursor proteins before their translocation.</text>
</comment>
<reference evidence="12 13" key="1">
    <citation type="submission" date="2018-04" db="EMBL/GenBank/DDBJ databases">
        <title>Active sludge and wastewater microbial communities from Klosterneuburg, Austria.</title>
        <authorList>
            <person name="Wagner M."/>
        </authorList>
    </citation>
    <scope>NUCLEOTIDE SEQUENCE [LARGE SCALE GENOMIC DNA]</scope>
    <source>
        <strain evidence="12 13">Nl12</strain>
    </source>
</reference>
<feature type="compositionally biased region" description="Polar residues" evidence="11">
    <location>
        <begin position="128"/>
        <end position="137"/>
    </location>
</feature>
<dbReference type="Pfam" id="PF02416">
    <property type="entry name" value="TatA_B_E"/>
    <property type="match status" value="1"/>
</dbReference>
<evidence type="ECO:0000256" key="7">
    <source>
        <dbReference type="ARBA" id="ARBA00022989"/>
    </source>
</evidence>
<dbReference type="PANTHER" id="PTHR33162:SF1">
    <property type="entry name" value="SEC-INDEPENDENT PROTEIN TRANSLOCASE PROTEIN TATA, CHLOROPLASTIC"/>
    <property type="match status" value="1"/>
</dbReference>
<feature type="compositionally biased region" description="Pro residues" evidence="11">
    <location>
        <begin position="110"/>
        <end position="126"/>
    </location>
</feature>
<keyword evidence="3 10" id="KW-1003">Cell membrane</keyword>
<keyword evidence="9 10" id="KW-0472">Membrane</keyword>
<evidence type="ECO:0000313" key="12">
    <source>
        <dbReference type="EMBL" id="PTQ79123.1"/>
    </source>
</evidence>
<protein>
    <recommendedName>
        <fullName evidence="10">Sec-independent protein translocase protein TatB</fullName>
    </recommendedName>
</protein>
<gene>
    <name evidence="10" type="primary">tatB</name>
    <name evidence="12" type="ORF">C8R21_13430</name>
</gene>
<keyword evidence="8 10" id="KW-0811">Translocation</keyword>
<evidence type="ECO:0000256" key="5">
    <source>
        <dbReference type="ARBA" id="ARBA00022692"/>
    </source>
</evidence>
<evidence type="ECO:0000256" key="3">
    <source>
        <dbReference type="ARBA" id="ARBA00022475"/>
    </source>
</evidence>
<dbReference type="PRINTS" id="PR01506">
    <property type="entry name" value="TATBPROTEIN"/>
</dbReference>
<evidence type="ECO:0000256" key="6">
    <source>
        <dbReference type="ARBA" id="ARBA00022927"/>
    </source>
</evidence>
<feature type="compositionally biased region" description="Basic and acidic residues" evidence="11">
    <location>
        <begin position="140"/>
        <end position="149"/>
    </location>
</feature>
<feature type="region of interest" description="Disordered" evidence="11">
    <location>
        <begin position="85"/>
        <end position="149"/>
    </location>
</feature>
<proteinExistence type="inferred from homology"/>
<evidence type="ECO:0000256" key="9">
    <source>
        <dbReference type="ARBA" id="ARBA00023136"/>
    </source>
</evidence>
<keyword evidence="7 10" id="KW-1133">Transmembrane helix</keyword>
<organism evidence="12 13">
    <name type="scientific">Nitrosospira multiformis</name>
    <dbReference type="NCBI Taxonomy" id="1231"/>
    <lineage>
        <taxon>Bacteria</taxon>
        <taxon>Pseudomonadati</taxon>
        <taxon>Pseudomonadota</taxon>
        <taxon>Betaproteobacteria</taxon>
        <taxon>Nitrosomonadales</taxon>
        <taxon>Nitrosomonadaceae</taxon>
        <taxon>Nitrosospira</taxon>
    </lineage>
</organism>
<evidence type="ECO:0000256" key="4">
    <source>
        <dbReference type="ARBA" id="ARBA00022519"/>
    </source>
</evidence>
<keyword evidence="6 10" id="KW-0653">Protein transport</keyword>
<dbReference type="NCBIfam" id="TIGR01410">
    <property type="entry name" value="tatB"/>
    <property type="match status" value="1"/>
</dbReference>
<dbReference type="Gene3D" id="1.20.5.3310">
    <property type="match status" value="1"/>
</dbReference>
<comment type="caution">
    <text evidence="12">The sequence shown here is derived from an EMBL/GenBank/DDBJ whole genome shotgun (WGS) entry which is preliminary data.</text>
</comment>
<dbReference type="PANTHER" id="PTHR33162">
    <property type="entry name" value="SEC-INDEPENDENT PROTEIN TRANSLOCASE PROTEIN TATA, CHLOROPLASTIC"/>
    <property type="match status" value="1"/>
</dbReference>
<accession>A0A2T5I5L9</accession>
<comment type="subunit">
    <text evidence="10">The Tat system comprises two distinct complexes: a TatABC complex, containing multiple copies of TatA, TatB and TatC subunits, and a separate TatA complex, containing only TatA subunits. Substrates initially bind to the TatABC complex, which probably triggers association of the separate TatA complex to form the active translocon.</text>
</comment>
<evidence type="ECO:0000256" key="11">
    <source>
        <dbReference type="SAM" id="MobiDB-lite"/>
    </source>
</evidence>
<keyword evidence="5 10" id="KW-0812">Transmembrane</keyword>
<dbReference type="EMBL" id="QAOK01000034">
    <property type="protein sequence ID" value="PTQ79123.1"/>
    <property type="molecule type" value="Genomic_DNA"/>
</dbReference>
<dbReference type="HAMAP" id="MF_00237">
    <property type="entry name" value="TatB"/>
    <property type="match status" value="1"/>
</dbReference>
<dbReference type="InterPro" id="IPR018448">
    <property type="entry name" value="TatB"/>
</dbReference>
<dbReference type="GO" id="GO:0008320">
    <property type="term" value="F:protein transmembrane transporter activity"/>
    <property type="evidence" value="ECO:0007669"/>
    <property type="project" value="UniProtKB-UniRule"/>
</dbReference>
<dbReference type="InterPro" id="IPR003369">
    <property type="entry name" value="TatA/B/E"/>
</dbReference>
<dbReference type="RefSeq" id="WP_107763216.1">
    <property type="nucleotide sequence ID" value="NZ_QAOK01000034.1"/>
</dbReference>
<dbReference type="GO" id="GO:0033281">
    <property type="term" value="C:TAT protein transport complex"/>
    <property type="evidence" value="ECO:0007669"/>
    <property type="project" value="UniProtKB-UniRule"/>
</dbReference>
<keyword evidence="2 10" id="KW-0813">Transport</keyword>